<name>F5YPL8_TREPZ</name>
<evidence type="ECO:0000313" key="2">
    <source>
        <dbReference type="Proteomes" id="UP000009223"/>
    </source>
</evidence>
<proteinExistence type="predicted"/>
<organism evidence="1 2">
    <name type="scientific">Treponema primitia (strain ATCC BAA-887 / DSM 12427 / ZAS-2)</name>
    <dbReference type="NCBI Taxonomy" id="545694"/>
    <lineage>
        <taxon>Bacteria</taxon>
        <taxon>Pseudomonadati</taxon>
        <taxon>Spirochaetota</taxon>
        <taxon>Spirochaetia</taxon>
        <taxon>Spirochaetales</taxon>
        <taxon>Treponemataceae</taxon>
        <taxon>Treponema</taxon>
    </lineage>
</organism>
<accession>F5YPL8</accession>
<dbReference type="EMBL" id="CP001843">
    <property type="protein sequence ID" value="AEF83790.1"/>
    <property type="molecule type" value="Genomic_DNA"/>
</dbReference>
<dbReference type="HOGENOM" id="CLU_3085937_0_0_12"/>
<dbReference type="AlphaFoldDB" id="F5YPL8"/>
<dbReference type="KEGG" id="tpi:TREPR_3827"/>
<dbReference type="STRING" id="545694.TREPR_3827"/>
<keyword evidence="2" id="KW-1185">Reference proteome</keyword>
<evidence type="ECO:0000313" key="1">
    <source>
        <dbReference type="EMBL" id="AEF83790.1"/>
    </source>
</evidence>
<protein>
    <submittedName>
        <fullName evidence="1">Uncharacterized protein</fullName>
    </submittedName>
</protein>
<reference evidence="1 2" key="2">
    <citation type="journal article" date="2011" name="ISME J.">
        <title>RNA-seq reveals cooperative metabolic interactions between two termite-gut spirochete species in co-culture.</title>
        <authorList>
            <person name="Rosenthal A.Z."/>
            <person name="Matson E.G."/>
            <person name="Eldar A."/>
            <person name="Leadbetter J.R."/>
        </authorList>
    </citation>
    <scope>NUCLEOTIDE SEQUENCE [LARGE SCALE GENOMIC DNA]</scope>
    <source>
        <strain evidence="2">ATCC BAA-887 / DSM 12427 / ZAS-2</strain>
    </source>
</reference>
<gene>
    <name evidence="1" type="ordered locus">TREPR_3827</name>
</gene>
<dbReference type="Proteomes" id="UP000009223">
    <property type="component" value="Chromosome"/>
</dbReference>
<sequence>MRLPPTKVNTKATPVFQMLAQVSGRDGDYSRPRLWNSLLEETYWAPQADSTG</sequence>
<reference evidence="2" key="1">
    <citation type="submission" date="2009-12" db="EMBL/GenBank/DDBJ databases">
        <title>Complete sequence of Treponema primitia strain ZAS-2.</title>
        <authorList>
            <person name="Tetu S.G."/>
            <person name="Matson E."/>
            <person name="Ren Q."/>
            <person name="Seshadri R."/>
            <person name="Elbourne L."/>
            <person name="Hassan K.A."/>
            <person name="Durkin A."/>
            <person name="Radune D."/>
            <person name="Mohamoud Y."/>
            <person name="Shay R."/>
            <person name="Jin S."/>
            <person name="Zhang X."/>
            <person name="Lucey K."/>
            <person name="Ballor N.R."/>
            <person name="Ottesen E."/>
            <person name="Rosenthal R."/>
            <person name="Allen A."/>
            <person name="Leadbetter J.R."/>
            <person name="Paulsen I.T."/>
        </authorList>
    </citation>
    <scope>NUCLEOTIDE SEQUENCE [LARGE SCALE GENOMIC DNA]</scope>
    <source>
        <strain evidence="2">ATCC BAA-887 / DSM 12427 / ZAS-2</strain>
    </source>
</reference>